<keyword evidence="2" id="KW-0805">Transcription regulation</keyword>
<sequence>MTITQLEYIVALADLQSFSKAADYCCVSQPSLSMQVQKLEDELNLTLFNRKAKPLVPTLEAREVIAKARAILNESNSILSLSKGWSNQVNGFVSIGVIPTIAPYLMPKFLADFQLKYPDLTIRIAETTTANIKKGIQEGKIDIGILVTPLNDSLVEIPLYYEELFLYSNVWEEDGSKLKSTLDPSKLWLLEEGHCLSSQVNSICNLPSGPLVGTKMTYQTGSMETIVRLADQGFGQTIIPQMFVDYLDPKLKEKVYTLPEPKPVREVALVHAPSYSRKAMVKALELEILAHIPDSWKHSQERNIIPI</sequence>
<proteinExistence type="inferred from homology"/>
<protein>
    <submittedName>
        <fullName evidence="6">Hydrogen peroxide-inducible genes activator</fullName>
    </submittedName>
</protein>
<evidence type="ECO:0000313" key="7">
    <source>
        <dbReference type="Proteomes" id="UP000293583"/>
    </source>
</evidence>
<dbReference type="InterPro" id="IPR005119">
    <property type="entry name" value="LysR_subst-bd"/>
</dbReference>
<dbReference type="InterPro" id="IPR050950">
    <property type="entry name" value="HTH-type_LysR_regulators"/>
</dbReference>
<dbReference type="PROSITE" id="PS50931">
    <property type="entry name" value="HTH_LYSR"/>
    <property type="match status" value="1"/>
</dbReference>
<dbReference type="GO" id="GO:0003700">
    <property type="term" value="F:DNA-binding transcription factor activity"/>
    <property type="evidence" value="ECO:0007669"/>
    <property type="project" value="InterPro"/>
</dbReference>
<keyword evidence="7" id="KW-1185">Reference proteome</keyword>
<gene>
    <name evidence="6" type="ORF">EWU20_07680</name>
</gene>
<reference evidence="6 7" key="1">
    <citation type="submission" date="2019-02" db="EMBL/GenBank/DDBJ databases">
        <title>Genome of a new Bacteroidetes strain.</title>
        <authorList>
            <person name="Pitt A."/>
        </authorList>
    </citation>
    <scope>NUCLEOTIDE SEQUENCE [LARGE SCALE GENOMIC DNA]</scope>
    <source>
        <strain evidence="6 7">103A-SOEBACH</strain>
    </source>
</reference>
<dbReference type="PANTHER" id="PTHR30419:SF29">
    <property type="entry name" value="LYSR-FAMILY TRANSCRIPTIONAL REGULATOR"/>
    <property type="match status" value="1"/>
</dbReference>
<comment type="caution">
    <text evidence="6">The sequence shown here is derived from an EMBL/GenBank/DDBJ whole genome shotgun (WGS) entry which is preliminary data.</text>
</comment>
<dbReference type="Pfam" id="PF00126">
    <property type="entry name" value="HTH_1"/>
    <property type="match status" value="1"/>
</dbReference>
<evidence type="ECO:0000313" key="6">
    <source>
        <dbReference type="EMBL" id="TBH73242.1"/>
    </source>
</evidence>
<dbReference type="PRINTS" id="PR00039">
    <property type="entry name" value="HTHLYSR"/>
</dbReference>
<dbReference type="GO" id="GO:0005829">
    <property type="term" value="C:cytosol"/>
    <property type="evidence" value="ECO:0007669"/>
    <property type="project" value="TreeGrafter"/>
</dbReference>
<dbReference type="SUPFAM" id="SSF53850">
    <property type="entry name" value="Periplasmic binding protein-like II"/>
    <property type="match status" value="1"/>
</dbReference>
<keyword evidence="3" id="KW-0238">DNA-binding</keyword>
<accession>A0A4Q9BAV7</accession>
<dbReference type="InterPro" id="IPR036388">
    <property type="entry name" value="WH-like_DNA-bd_sf"/>
</dbReference>
<comment type="similarity">
    <text evidence="1">Belongs to the LysR transcriptional regulatory family.</text>
</comment>
<dbReference type="Gene3D" id="3.40.190.10">
    <property type="entry name" value="Periplasmic binding protein-like II"/>
    <property type="match status" value="2"/>
</dbReference>
<dbReference type="OrthoDB" id="9803735at2"/>
<dbReference type="AlphaFoldDB" id="A0A4Q9BAV7"/>
<dbReference type="CDD" id="cd08411">
    <property type="entry name" value="PBP2_OxyR"/>
    <property type="match status" value="1"/>
</dbReference>
<evidence type="ECO:0000256" key="2">
    <source>
        <dbReference type="ARBA" id="ARBA00023015"/>
    </source>
</evidence>
<dbReference type="RefSeq" id="WP_130923361.1">
    <property type="nucleotide sequence ID" value="NZ_CP049835.1"/>
</dbReference>
<evidence type="ECO:0000259" key="5">
    <source>
        <dbReference type="PROSITE" id="PS50931"/>
    </source>
</evidence>
<name>A0A4Q9BAV7_9BACT</name>
<keyword evidence="4" id="KW-0804">Transcription</keyword>
<dbReference type="PANTHER" id="PTHR30419">
    <property type="entry name" value="HTH-TYPE TRANSCRIPTIONAL REGULATOR YBHD"/>
    <property type="match status" value="1"/>
</dbReference>
<dbReference type="InterPro" id="IPR000847">
    <property type="entry name" value="LysR_HTH_N"/>
</dbReference>
<dbReference type="Gene3D" id="1.10.10.10">
    <property type="entry name" value="Winged helix-like DNA-binding domain superfamily/Winged helix DNA-binding domain"/>
    <property type="match status" value="1"/>
</dbReference>
<dbReference type="GO" id="GO:0003677">
    <property type="term" value="F:DNA binding"/>
    <property type="evidence" value="ECO:0007669"/>
    <property type="project" value="UniProtKB-KW"/>
</dbReference>
<dbReference type="InterPro" id="IPR036390">
    <property type="entry name" value="WH_DNA-bd_sf"/>
</dbReference>
<dbReference type="Pfam" id="PF03466">
    <property type="entry name" value="LysR_substrate"/>
    <property type="match status" value="1"/>
</dbReference>
<feature type="domain" description="HTH lysR-type" evidence="5">
    <location>
        <begin position="1"/>
        <end position="58"/>
    </location>
</feature>
<dbReference type="SUPFAM" id="SSF46785">
    <property type="entry name" value="Winged helix' DNA-binding domain"/>
    <property type="match status" value="1"/>
</dbReference>
<dbReference type="EMBL" id="SEWY01000003">
    <property type="protein sequence ID" value="TBH73242.1"/>
    <property type="molecule type" value="Genomic_DNA"/>
</dbReference>
<organism evidence="6 7">
    <name type="scientific">Aquirufa antheringensis</name>
    <dbReference type="NCBI Taxonomy" id="2516559"/>
    <lineage>
        <taxon>Bacteria</taxon>
        <taxon>Pseudomonadati</taxon>
        <taxon>Bacteroidota</taxon>
        <taxon>Cytophagia</taxon>
        <taxon>Cytophagales</taxon>
        <taxon>Flectobacillaceae</taxon>
        <taxon>Aquirufa</taxon>
    </lineage>
</organism>
<dbReference type="Proteomes" id="UP000293583">
    <property type="component" value="Unassembled WGS sequence"/>
</dbReference>
<evidence type="ECO:0000256" key="3">
    <source>
        <dbReference type="ARBA" id="ARBA00023125"/>
    </source>
</evidence>
<evidence type="ECO:0000256" key="1">
    <source>
        <dbReference type="ARBA" id="ARBA00009437"/>
    </source>
</evidence>
<evidence type="ECO:0000256" key="4">
    <source>
        <dbReference type="ARBA" id="ARBA00023163"/>
    </source>
</evidence>